<dbReference type="PANTHER" id="PTHR11849">
    <property type="entry name" value="ETS"/>
    <property type="match status" value="1"/>
</dbReference>
<feature type="compositionally biased region" description="Polar residues" evidence="4">
    <location>
        <begin position="336"/>
        <end position="351"/>
    </location>
</feature>
<dbReference type="InterPro" id="IPR046328">
    <property type="entry name" value="ETS_fam"/>
</dbReference>
<accession>A0A3Q0KMA1</accession>
<protein>
    <submittedName>
        <fullName evidence="7">Putative elf1</fullName>
    </submittedName>
</protein>
<feature type="domain" description="ETS" evidence="5">
    <location>
        <begin position="419"/>
        <end position="501"/>
    </location>
</feature>
<reference evidence="6" key="1">
    <citation type="journal article" date="2012" name="PLoS Negl. Trop. Dis.">
        <title>A systematically improved high quality genome and transcriptome of the human blood fluke Schistosoma mansoni.</title>
        <authorList>
            <person name="Protasio A.V."/>
            <person name="Tsai I.J."/>
            <person name="Babbage A."/>
            <person name="Nichol S."/>
            <person name="Hunt M."/>
            <person name="Aslett M.A."/>
            <person name="De Silva N."/>
            <person name="Velarde G.S."/>
            <person name="Anderson T.J."/>
            <person name="Clark R.C."/>
            <person name="Davidson C."/>
            <person name="Dillon G.P."/>
            <person name="Holroyd N.E."/>
            <person name="LoVerde P.T."/>
            <person name="Lloyd C."/>
            <person name="McQuillan J."/>
            <person name="Oliveira G."/>
            <person name="Otto T.D."/>
            <person name="Parker-Manuel S.J."/>
            <person name="Quail M.A."/>
            <person name="Wilson R.A."/>
            <person name="Zerlotini A."/>
            <person name="Dunne D.W."/>
            <person name="Berriman M."/>
        </authorList>
    </citation>
    <scope>NUCLEOTIDE SEQUENCE [LARGE SCALE GENOMIC DNA]</scope>
    <source>
        <strain evidence="6">Puerto Rican</strain>
    </source>
</reference>
<dbReference type="AlphaFoldDB" id="A0A3Q0KMA1"/>
<dbReference type="Proteomes" id="UP000008854">
    <property type="component" value="Unassembled WGS sequence"/>
</dbReference>
<evidence type="ECO:0000313" key="7">
    <source>
        <dbReference type="WBParaSite" id="Smp_134040.1"/>
    </source>
</evidence>
<dbReference type="InterPro" id="IPR000418">
    <property type="entry name" value="Ets_dom"/>
</dbReference>
<dbReference type="Gene3D" id="1.10.10.10">
    <property type="entry name" value="Winged helix-like DNA-binding domain superfamily/Winged helix DNA-binding domain"/>
    <property type="match status" value="1"/>
</dbReference>
<organism evidence="6 7">
    <name type="scientific">Schistosoma mansoni</name>
    <name type="common">Blood fluke</name>
    <dbReference type="NCBI Taxonomy" id="6183"/>
    <lineage>
        <taxon>Eukaryota</taxon>
        <taxon>Metazoa</taxon>
        <taxon>Spiralia</taxon>
        <taxon>Lophotrochozoa</taxon>
        <taxon>Platyhelminthes</taxon>
        <taxon>Trematoda</taxon>
        <taxon>Digenea</taxon>
        <taxon>Strigeidida</taxon>
        <taxon>Schistosomatoidea</taxon>
        <taxon>Schistosomatidae</taxon>
        <taxon>Schistosoma</taxon>
    </lineage>
</organism>
<dbReference type="InterPro" id="IPR036390">
    <property type="entry name" value="WH_DNA-bd_sf"/>
</dbReference>
<evidence type="ECO:0000256" key="4">
    <source>
        <dbReference type="SAM" id="MobiDB-lite"/>
    </source>
</evidence>
<sequence>MNNPRNLLCELFYKHLNNSNKHSLLTQLNTEYNQIQQTTMFNYLCQSLLSINFMDINQINLEILKNFFEFLKMAQTSSSFVCLNDKSYIQFLLCYINIIQMYYDYYNNNKNMNMNKGNNNNNIEEAEDLRVIVNKTNDISSSIDLLGLSLSLSSSSSSSSPPLSSSSPLSSSLSSPPSSSMTSSSNIIDLQKNRNESQLHSIPSSNHYIMNYSMEQYPKTTQLTSIHIPIMNDLSYNISAQSIAMNNNDYNIHPLCNNEFANCQDHDFSMNHSLKDHPIHNHEFNKSRIQKVNSLDLKHLKSPAKKTLINIMKNKIGSEKYHRSSRRSTDYKSPLAPNQYQTNLSQDNNNNSDMLMSPDSPPKSSSLLSSCFSFSSLSSSASSSSSSSSATSSPKSYFPMHDKLLNLKSRSFSLKRSPFKLSQFLYYLLNKSEYNPHLICWVDKSQNMFKLVNSAAVAHLWGLHKHKPNMNYETMGRALRYYYAQNILRKVKGQRLVYQFLEDFHKTQHPTTTTLLQYHFHLHS</sequence>
<name>A0A3Q0KMA1_SCHMA</name>
<dbReference type="PRINTS" id="PR00454">
    <property type="entry name" value="ETSDOMAIN"/>
</dbReference>
<evidence type="ECO:0000256" key="3">
    <source>
        <dbReference type="RuleBase" id="RU004019"/>
    </source>
</evidence>
<comment type="similarity">
    <text evidence="1 3">Belongs to the ETS family.</text>
</comment>
<proteinExistence type="inferred from homology"/>
<dbReference type="GO" id="GO:0043565">
    <property type="term" value="F:sequence-specific DNA binding"/>
    <property type="evidence" value="ECO:0007669"/>
    <property type="project" value="InterPro"/>
</dbReference>
<dbReference type="WBParaSite" id="Smp_134040.1">
    <property type="protein sequence ID" value="Smp_134040.1"/>
    <property type="gene ID" value="Smp_134040"/>
</dbReference>
<feature type="region of interest" description="Disordered" evidence="4">
    <location>
        <begin position="318"/>
        <end position="363"/>
    </location>
</feature>
<dbReference type="STRING" id="6183.A0A3Q0KMA1"/>
<evidence type="ECO:0000259" key="5">
    <source>
        <dbReference type="PROSITE" id="PS50061"/>
    </source>
</evidence>
<dbReference type="GO" id="GO:0030154">
    <property type="term" value="P:cell differentiation"/>
    <property type="evidence" value="ECO:0007669"/>
    <property type="project" value="TreeGrafter"/>
</dbReference>
<evidence type="ECO:0000256" key="2">
    <source>
        <dbReference type="ARBA" id="ARBA00023125"/>
    </source>
</evidence>
<dbReference type="SUPFAM" id="SSF46785">
    <property type="entry name" value="Winged helix' DNA-binding domain"/>
    <property type="match status" value="1"/>
</dbReference>
<dbReference type="GO" id="GO:0005634">
    <property type="term" value="C:nucleus"/>
    <property type="evidence" value="ECO:0007669"/>
    <property type="project" value="UniProtKB-SubCell"/>
</dbReference>
<feature type="compositionally biased region" description="Low complexity" evidence="4">
    <location>
        <begin position="352"/>
        <end position="363"/>
    </location>
</feature>
<dbReference type="InterPro" id="IPR036388">
    <property type="entry name" value="WH-like_DNA-bd_sf"/>
</dbReference>
<dbReference type="GO" id="GO:0000981">
    <property type="term" value="F:DNA-binding transcription factor activity, RNA polymerase II-specific"/>
    <property type="evidence" value="ECO:0007669"/>
    <property type="project" value="TreeGrafter"/>
</dbReference>
<feature type="compositionally biased region" description="Basic and acidic residues" evidence="4">
    <location>
        <begin position="318"/>
        <end position="330"/>
    </location>
</feature>
<dbReference type="SMART" id="SM00413">
    <property type="entry name" value="ETS"/>
    <property type="match status" value="1"/>
</dbReference>
<evidence type="ECO:0000313" key="6">
    <source>
        <dbReference type="Proteomes" id="UP000008854"/>
    </source>
</evidence>
<keyword evidence="2 3" id="KW-0238">DNA-binding</keyword>
<comment type="subcellular location">
    <subcellularLocation>
        <location evidence="3">Nucleus</location>
    </subcellularLocation>
</comment>
<dbReference type="PROSITE" id="PS00346">
    <property type="entry name" value="ETS_DOMAIN_2"/>
    <property type="match status" value="1"/>
</dbReference>
<dbReference type="Pfam" id="PF00178">
    <property type="entry name" value="Ets"/>
    <property type="match status" value="1"/>
</dbReference>
<dbReference type="InParanoid" id="A0A3Q0KMA1"/>
<dbReference type="PROSITE" id="PS50061">
    <property type="entry name" value="ETS_DOMAIN_3"/>
    <property type="match status" value="1"/>
</dbReference>
<reference evidence="7" key="2">
    <citation type="submission" date="2018-12" db="UniProtKB">
        <authorList>
            <consortium name="WormBaseParasite"/>
        </authorList>
    </citation>
    <scope>IDENTIFICATION</scope>
    <source>
        <strain evidence="7">Puerto Rican</strain>
    </source>
</reference>
<feature type="region of interest" description="Disordered" evidence="4">
    <location>
        <begin position="155"/>
        <end position="185"/>
    </location>
</feature>
<keyword evidence="6" id="KW-1185">Reference proteome</keyword>
<keyword evidence="3" id="KW-0539">Nucleus</keyword>
<evidence type="ECO:0000256" key="1">
    <source>
        <dbReference type="ARBA" id="ARBA00005562"/>
    </source>
</evidence>